<dbReference type="HOGENOM" id="CLU_039613_39_4_4"/>
<evidence type="ECO:0000256" key="2">
    <source>
        <dbReference type="ARBA" id="ARBA00023015"/>
    </source>
</evidence>
<comment type="similarity">
    <text evidence="1">Belongs to the LysR transcriptional regulatory family.</text>
</comment>
<dbReference type="InterPro" id="IPR050389">
    <property type="entry name" value="LysR-type_TF"/>
</dbReference>
<dbReference type="PANTHER" id="PTHR30118">
    <property type="entry name" value="HTH-TYPE TRANSCRIPTIONAL REGULATOR LEUO-RELATED"/>
    <property type="match status" value="1"/>
</dbReference>
<dbReference type="GO" id="GO:0006355">
    <property type="term" value="P:regulation of DNA-templated transcription"/>
    <property type="evidence" value="ECO:0007669"/>
    <property type="project" value="TreeGrafter"/>
</dbReference>
<organism evidence="6 7">
    <name type="scientific">Comamonas testosteroni TK102</name>
    <dbReference type="NCBI Taxonomy" id="1392005"/>
    <lineage>
        <taxon>Bacteria</taxon>
        <taxon>Pseudomonadati</taxon>
        <taxon>Pseudomonadota</taxon>
        <taxon>Betaproteobacteria</taxon>
        <taxon>Burkholderiales</taxon>
        <taxon>Comamonadaceae</taxon>
        <taxon>Comamonas</taxon>
    </lineage>
</organism>
<dbReference type="KEGG" id="ctes:O987_28220"/>
<dbReference type="InterPro" id="IPR005119">
    <property type="entry name" value="LysR_subst-bd"/>
</dbReference>
<accession>A0A076Q0M4</accession>
<evidence type="ECO:0000259" key="5">
    <source>
        <dbReference type="Pfam" id="PF03466"/>
    </source>
</evidence>
<dbReference type="Proteomes" id="UP000028782">
    <property type="component" value="Chromosome"/>
</dbReference>
<dbReference type="Pfam" id="PF03466">
    <property type="entry name" value="LysR_substrate"/>
    <property type="match status" value="1"/>
</dbReference>
<proteinExistence type="inferred from homology"/>
<dbReference type="PANTHER" id="PTHR30118:SF15">
    <property type="entry name" value="TRANSCRIPTIONAL REGULATORY PROTEIN"/>
    <property type="match status" value="1"/>
</dbReference>
<feature type="domain" description="LysR substrate-binding" evidence="5">
    <location>
        <begin position="2"/>
        <end position="196"/>
    </location>
</feature>
<keyword evidence="2" id="KW-0805">Transcription regulation</keyword>
<sequence length="198" mass="21899">MSDTAEQVFLPRLAAHIARVAPSVDIESRQLSTPQLAKAMAMGSVDLALGYFNFENDGLYQQKLFDAQYACIARRDHPKIPAKLTLSQFKSLGHVVTGFDNTAHASAVDAFLRAPNVNARIAMKVGHFLSIGPIVAESDLIATIPRSLALNFERSHNVTTHSPPLRLPSYAVSQYWHARFNKEAGLLWLRSVIKELFS</sequence>
<dbReference type="SUPFAM" id="SSF53850">
    <property type="entry name" value="Periplasmic binding protein-like II"/>
    <property type="match status" value="1"/>
</dbReference>
<evidence type="ECO:0000256" key="3">
    <source>
        <dbReference type="ARBA" id="ARBA00023125"/>
    </source>
</evidence>
<name>A0A076Q0M4_COMTE</name>
<keyword evidence="4" id="KW-0804">Transcription</keyword>
<reference evidence="6 7" key="1">
    <citation type="journal article" date="2014" name="Genome Announc.">
        <title>Complete Genome Sequence of Polychlorinated Biphenyl Degrader Comamonas testosteroni TK102 (NBRC 109938).</title>
        <authorList>
            <person name="Fukuda K."/>
            <person name="Hosoyama A."/>
            <person name="Tsuchikane K."/>
            <person name="Ohji S."/>
            <person name="Yamazoe A."/>
            <person name="Fujita N."/>
            <person name="Shintani M."/>
            <person name="Kimbara K."/>
        </authorList>
    </citation>
    <scope>NUCLEOTIDE SEQUENCE [LARGE SCALE GENOMIC DNA]</scope>
    <source>
        <strain evidence="6">TK102</strain>
    </source>
</reference>
<dbReference type="Gene3D" id="3.40.190.10">
    <property type="entry name" value="Periplasmic binding protein-like II"/>
    <property type="match status" value="2"/>
</dbReference>
<evidence type="ECO:0000313" key="7">
    <source>
        <dbReference type="Proteomes" id="UP000028782"/>
    </source>
</evidence>
<gene>
    <name evidence="6" type="ORF">O987_28220</name>
</gene>
<dbReference type="EMBL" id="CP006704">
    <property type="protein sequence ID" value="AIJ49690.1"/>
    <property type="molecule type" value="Genomic_DNA"/>
</dbReference>
<keyword evidence="3" id="KW-0238">DNA-binding</keyword>
<dbReference type="GO" id="GO:0003677">
    <property type="term" value="F:DNA binding"/>
    <property type="evidence" value="ECO:0007669"/>
    <property type="project" value="UniProtKB-KW"/>
</dbReference>
<dbReference type="CDD" id="cd08459">
    <property type="entry name" value="PBP2_DntR_NahR_LinR_like"/>
    <property type="match status" value="1"/>
</dbReference>
<evidence type="ECO:0000313" key="6">
    <source>
        <dbReference type="EMBL" id="AIJ49690.1"/>
    </source>
</evidence>
<protein>
    <recommendedName>
        <fullName evidence="5">LysR substrate-binding domain-containing protein</fullName>
    </recommendedName>
</protein>
<dbReference type="AlphaFoldDB" id="A0A076Q0M4"/>
<evidence type="ECO:0000256" key="4">
    <source>
        <dbReference type="ARBA" id="ARBA00023163"/>
    </source>
</evidence>
<evidence type="ECO:0000256" key="1">
    <source>
        <dbReference type="ARBA" id="ARBA00009437"/>
    </source>
</evidence>